<reference evidence="1 2" key="1">
    <citation type="submission" date="2017-12" db="EMBL/GenBank/DDBJ databases">
        <title>Comparative genomics of Botrytis spp.</title>
        <authorList>
            <person name="Valero-Jimenez C.A."/>
            <person name="Tapia P."/>
            <person name="Veloso J."/>
            <person name="Silva-Moreno E."/>
            <person name="Staats M."/>
            <person name="Valdes J.H."/>
            <person name="Van Kan J.A.L."/>
        </authorList>
    </citation>
    <scope>NUCLEOTIDE SEQUENCE [LARGE SCALE GENOMIC DNA]</scope>
    <source>
        <strain evidence="1 2">Bp0003</strain>
    </source>
</reference>
<evidence type="ECO:0000313" key="2">
    <source>
        <dbReference type="Proteomes" id="UP000297910"/>
    </source>
</evidence>
<accession>A0A4Z1FT83</accession>
<dbReference type="EMBL" id="PQXI01000034">
    <property type="protein sequence ID" value="TGO27946.1"/>
    <property type="molecule type" value="Genomic_DNA"/>
</dbReference>
<gene>
    <name evidence="1" type="ORF">BPAE_0034g00260</name>
</gene>
<organism evidence="1 2">
    <name type="scientific">Botrytis paeoniae</name>
    <dbReference type="NCBI Taxonomy" id="278948"/>
    <lineage>
        <taxon>Eukaryota</taxon>
        <taxon>Fungi</taxon>
        <taxon>Dikarya</taxon>
        <taxon>Ascomycota</taxon>
        <taxon>Pezizomycotina</taxon>
        <taxon>Leotiomycetes</taxon>
        <taxon>Helotiales</taxon>
        <taxon>Sclerotiniaceae</taxon>
        <taxon>Botrytis</taxon>
    </lineage>
</organism>
<dbReference type="AlphaFoldDB" id="A0A4Z1FT83"/>
<comment type="caution">
    <text evidence="1">The sequence shown here is derived from an EMBL/GenBank/DDBJ whole genome shotgun (WGS) entry which is preliminary data.</text>
</comment>
<name>A0A4Z1FT83_9HELO</name>
<proteinExistence type="predicted"/>
<evidence type="ECO:0000313" key="1">
    <source>
        <dbReference type="EMBL" id="TGO27946.1"/>
    </source>
</evidence>
<dbReference type="Proteomes" id="UP000297910">
    <property type="component" value="Unassembled WGS sequence"/>
</dbReference>
<keyword evidence="2" id="KW-1185">Reference proteome</keyword>
<sequence length="61" mass="7201">MSVRLGLSNWNGNDSHCEERSEDEDCEMHDDRNFVEDESEVCRTDYLNVEEAPFMRFVAQL</sequence>
<protein>
    <submittedName>
        <fullName evidence="1">Uncharacterized protein</fullName>
    </submittedName>
</protein>